<comment type="caution">
    <text evidence="4">The sequence shown here is derived from an EMBL/GenBank/DDBJ whole genome shotgun (WGS) entry which is preliminary data.</text>
</comment>
<dbReference type="EMBL" id="CAJHNH020004027">
    <property type="protein sequence ID" value="CAG5130446.1"/>
    <property type="molecule type" value="Genomic_DNA"/>
</dbReference>
<evidence type="ECO:0000259" key="3">
    <source>
        <dbReference type="PROSITE" id="PS01031"/>
    </source>
</evidence>
<protein>
    <recommendedName>
        <fullName evidence="3">SHSP domain-containing protein</fullName>
    </recommendedName>
</protein>
<reference evidence="4" key="1">
    <citation type="submission" date="2021-04" db="EMBL/GenBank/DDBJ databases">
        <authorList>
            <consortium name="Molecular Ecology Group"/>
        </authorList>
    </citation>
    <scope>NUCLEOTIDE SEQUENCE</scope>
</reference>
<dbReference type="GO" id="GO:0009408">
    <property type="term" value="P:response to heat"/>
    <property type="evidence" value="ECO:0007669"/>
    <property type="project" value="TreeGrafter"/>
</dbReference>
<dbReference type="Pfam" id="PF00011">
    <property type="entry name" value="HSP20"/>
    <property type="match status" value="1"/>
</dbReference>
<dbReference type="PANTHER" id="PTHR45640">
    <property type="entry name" value="HEAT SHOCK PROTEIN HSP-12.2-RELATED"/>
    <property type="match status" value="1"/>
</dbReference>
<dbReference type="GO" id="GO:0051082">
    <property type="term" value="F:unfolded protein binding"/>
    <property type="evidence" value="ECO:0007669"/>
    <property type="project" value="TreeGrafter"/>
</dbReference>
<dbReference type="Gene3D" id="2.60.40.790">
    <property type="match status" value="1"/>
</dbReference>
<dbReference type="GO" id="GO:0005737">
    <property type="term" value="C:cytoplasm"/>
    <property type="evidence" value="ECO:0007669"/>
    <property type="project" value="TreeGrafter"/>
</dbReference>
<gene>
    <name evidence="4" type="ORF">CUNI_LOCUS16004</name>
</gene>
<dbReference type="InterPro" id="IPR008978">
    <property type="entry name" value="HSP20-like_chaperone"/>
</dbReference>
<dbReference type="GO" id="GO:0042026">
    <property type="term" value="P:protein refolding"/>
    <property type="evidence" value="ECO:0007669"/>
    <property type="project" value="TreeGrafter"/>
</dbReference>
<evidence type="ECO:0000313" key="5">
    <source>
        <dbReference type="Proteomes" id="UP000678393"/>
    </source>
</evidence>
<feature type="non-terminal residue" evidence="4">
    <location>
        <position position="99"/>
    </location>
</feature>
<dbReference type="SUPFAM" id="SSF49764">
    <property type="entry name" value="HSP20-like chaperones"/>
    <property type="match status" value="1"/>
</dbReference>
<name>A0A8S3ZT63_9EUPU</name>
<dbReference type="AlphaFoldDB" id="A0A8S3ZT63"/>
<sequence length="99" mass="11356">VQNTDQEFRVRLDLGKTFTPDDVKITTTDKQLCIRAKHEERPEKNCTVCREMTRIYTLPPDVDPKEVTSTMNKEGVLFLKAAKKSLETKEVPIAVEYKG</sequence>
<keyword evidence="5" id="KW-1185">Reference proteome</keyword>
<evidence type="ECO:0000256" key="2">
    <source>
        <dbReference type="RuleBase" id="RU003616"/>
    </source>
</evidence>
<dbReference type="GO" id="GO:0005634">
    <property type="term" value="C:nucleus"/>
    <property type="evidence" value="ECO:0007669"/>
    <property type="project" value="TreeGrafter"/>
</dbReference>
<accession>A0A8S3ZT63</accession>
<evidence type="ECO:0000256" key="1">
    <source>
        <dbReference type="PROSITE-ProRule" id="PRU00285"/>
    </source>
</evidence>
<dbReference type="OrthoDB" id="1431247at2759"/>
<dbReference type="Proteomes" id="UP000678393">
    <property type="component" value="Unassembled WGS sequence"/>
</dbReference>
<comment type="similarity">
    <text evidence="1 2">Belongs to the small heat shock protein (HSP20) family.</text>
</comment>
<feature type="domain" description="SHSP" evidence="3">
    <location>
        <begin position="1"/>
        <end position="96"/>
    </location>
</feature>
<organism evidence="4 5">
    <name type="scientific">Candidula unifasciata</name>
    <dbReference type="NCBI Taxonomy" id="100452"/>
    <lineage>
        <taxon>Eukaryota</taxon>
        <taxon>Metazoa</taxon>
        <taxon>Spiralia</taxon>
        <taxon>Lophotrochozoa</taxon>
        <taxon>Mollusca</taxon>
        <taxon>Gastropoda</taxon>
        <taxon>Heterobranchia</taxon>
        <taxon>Euthyneura</taxon>
        <taxon>Panpulmonata</taxon>
        <taxon>Eupulmonata</taxon>
        <taxon>Stylommatophora</taxon>
        <taxon>Helicina</taxon>
        <taxon>Helicoidea</taxon>
        <taxon>Geomitridae</taxon>
        <taxon>Candidula</taxon>
    </lineage>
</organism>
<dbReference type="PROSITE" id="PS01031">
    <property type="entry name" value="SHSP"/>
    <property type="match status" value="1"/>
</dbReference>
<dbReference type="InterPro" id="IPR002068">
    <property type="entry name" value="A-crystallin/Hsp20_dom"/>
</dbReference>
<evidence type="ECO:0000313" key="4">
    <source>
        <dbReference type="EMBL" id="CAG5130446.1"/>
    </source>
</evidence>
<proteinExistence type="inferred from homology"/>
<dbReference type="PANTHER" id="PTHR45640:SF26">
    <property type="entry name" value="RE23625P"/>
    <property type="match status" value="1"/>
</dbReference>
<dbReference type="InterPro" id="IPR001436">
    <property type="entry name" value="Alpha-crystallin/sHSP_animal"/>
</dbReference>
<dbReference type="CDD" id="cd06526">
    <property type="entry name" value="metazoan_ACD"/>
    <property type="match status" value="1"/>
</dbReference>